<dbReference type="Gene3D" id="3.40.50.150">
    <property type="entry name" value="Vaccinia Virus protein VP39"/>
    <property type="match status" value="1"/>
</dbReference>
<dbReference type="OrthoDB" id="1535081at2759"/>
<proteinExistence type="predicted"/>
<dbReference type="InterPro" id="IPR036388">
    <property type="entry name" value="WH-like_DNA-bd_sf"/>
</dbReference>
<dbReference type="PROSITE" id="PS51683">
    <property type="entry name" value="SAM_OMT_II"/>
    <property type="match status" value="1"/>
</dbReference>
<dbReference type="PANTHER" id="PTHR43712">
    <property type="entry name" value="PUTATIVE (AFU_ORTHOLOGUE AFUA_4G14580)-RELATED"/>
    <property type="match status" value="1"/>
</dbReference>
<keyword evidence="2 6" id="KW-0808">Transferase</keyword>
<keyword evidence="3" id="KW-0949">S-adenosyl-L-methionine</keyword>
<reference evidence="6 7" key="1">
    <citation type="submission" date="2015-02" db="EMBL/GenBank/DDBJ databases">
        <title>Draft genome sequence of Aspergillus parasiticus SU-1.</title>
        <authorList>
            <person name="Yu J."/>
            <person name="Fedorova N."/>
            <person name="Yin Y."/>
            <person name="Losada L."/>
            <person name="Zafar N."/>
            <person name="Taujale R."/>
            <person name="Ehrlich K.C."/>
            <person name="Bhatnagar D."/>
            <person name="Cleveland T.E."/>
            <person name="Bennett J.W."/>
            <person name="Nierman W.C."/>
        </authorList>
    </citation>
    <scope>NUCLEOTIDE SEQUENCE [LARGE SCALE GENOMIC DNA]</scope>
    <source>
        <strain evidence="7">ATCC 56775 / NRRL 5862 / SRRC 143 / SU-1</strain>
    </source>
</reference>
<dbReference type="GO" id="GO:0044550">
    <property type="term" value="P:secondary metabolite biosynthetic process"/>
    <property type="evidence" value="ECO:0007669"/>
    <property type="project" value="UniProtKB-ARBA"/>
</dbReference>
<sequence>MRSHILETIAALDAINPEAFGGTEVERLQVRAAARRLLARLETPYERAWGFCFEHPVVFAALQICINVGLWKSWTSAGGGEKSIHELVEFTTPTVDTNLLRRLFRLLAAFNVVEESAEDTFKPTAFSYAIGDESTKVRASLQAATYQYIAAGHNLPAYLAKISYKEPTDVNENNYTDSDPDGLTFFGRLQKSPAYFEAFTGHMEAWTAWKTPWTKVYDTTVLLEGAKLDDASPLVVDLGGNTGTDISYVLAKHPDIPAGSLVLQDLPEVIANVQVDKKITAMVHDFFLPQPVKGSRAYFLHAVLHDWPDDKAKQLLVNTRNAMVKGYSKLLIYDIVLPPIGASISQTTMDVEMMSLLSASERTQGAWEKLLTDAGFKIINFWPDPQEYEMIIEAEIA</sequence>
<dbReference type="AlphaFoldDB" id="A0A0F0I395"/>
<evidence type="ECO:0000313" key="6">
    <source>
        <dbReference type="EMBL" id="KJK62244.1"/>
    </source>
</evidence>
<dbReference type="InterPro" id="IPR036390">
    <property type="entry name" value="WH_DNA-bd_sf"/>
</dbReference>
<dbReference type="InterPro" id="IPR029063">
    <property type="entry name" value="SAM-dependent_MTases_sf"/>
</dbReference>
<dbReference type="InterPro" id="IPR016461">
    <property type="entry name" value="COMT-like"/>
</dbReference>
<dbReference type="InterPro" id="IPR001077">
    <property type="entry name" value="COMT_C"/>
</dbReference>
<dbReference type="Pfam" id="PF00891">
    <property type="entry name" value="Methyltransf_2"/>
    <property type="match status" value="1"/>
</dbReference>
<protein>
    <submittedName>
        <fullName evidence="6">O-methyltransferase</fullName>
    </submittedName>
</protein>
<dbReference type="EMBL" id="JZEE01000627">
    <property type="protein sequence ID" value="KJK62244.1"/>
    <property type="molecule type" value="Genomic_DNA"/>
</dbReference>
<feature type="domain" description="O-methyltransferase C-terminal" evidence="5">
    <location>
        <begin position="222"/>
        <end position="377"/>
    </location>
</feature>
<organism evidence="6 7">
    <name type="scientific">Aspergillus parasiticus (strain ATCC 56775 / NRRL 5862 / SRRC 143 / SU-1)</name>
    <dbReference type="NCBI Taxonomy" id="1403190"/>
    <lineage>
        <taxon>Eukaryota</taxon>
        <taxon>Fungi</taxon>
        <taxon>Dikarya</taxon>
        <taxon>Ascomycota</taxon>
        <taxon>Pezizomycotina</taxon>
        <taxon>Eurotiomycetes</taxon>
        <taxon>Eurotiomycetidae</taxon>
        <taxon>Eurotiales</taxon>
        <taxon>Aspergillaceae</taxon>
        <taxon>Aspergillus</taxon>
        <taxon>Aspergillus subgen. Circumdati</taxon>
    </lineage>
</organism>
<evidence type="ECO:0000313" key="7">
    <source>
        <dbReference type="Proteomes" id="UP000033540"/>
    </source>
</evidence>
<dbReference type="SUPFAM" id="SSF53335">
    <property type="entry name" value="S-adenosyl-L-methionine-dependent methyltransferases"/>
    <property type="match status" value="1"/>
</dbReference>
<evidence type="ECO:0000256" key="2">
    <source>
        <dbReference type="ARBA" id="ARBA00022679"/>
    </source>
</evidence>
<dbReference type="PANTHER" id="PTHR43712:SF8">
    <property type="entry name" value="O-METHYLTRANSFERASE AF390-400"/>
    <property type="match status" value="1"/>
</dbReference>
<dbReference type="Proteomes" id="UP000033540">
    <property type="component" value="Unassembled WGS sequence"/>
</dbReference>
<feature type="active site" description="Proton acceptor" evidence="4">
    <location>
        <position position="305"/>
    </location>
</feature>
<evidence type="ECO:0000256" key="1">
    <source>
        <dbReference type="ARBA" id="ARBA00022603"/>
    </source>
</evidence>
<evidence type="ECO:0000259" key="5">
    <source>
        <dbReference type="Pfam" id="PF00891"/>
    </source>
</evidence>
<dbReference type="PIRSF" id="PIRSF005739">
    <property type="entry name" value="O-mtase"/>
    <property type="match status" value="1"/>
</dbReference>
<dbReference type="GO" id="GO:0008171">
    <property type="term" value="F:O-methyltransferase activity"/>
    <property type="evidence" value="ECO:0007669"/>
    <property type="project" value="InterPro"/>
</dbReference>
<dbReference type="Gene3D" id="1.10.10.10">
    <property type="entry name" value="Winged helix-like DNA-binding domain superfamily/Winged helix DNA-binding domain"/>
    <property type="match status" value="1"/>
</dbReference>
<gene>
    <name evidence="6" type="ORF">P875_00095563</name>
</gene>
<comment type="caution">
    <text evidence="6">The sequence shown here is derived from an EMBL/GenBank/DDBJ whole genome shotgun (WGS) entry which is preliminary data.</text>
</comment>
<accession>A0A0F0I395</accession>
<evidence type="ECO:0000256" key="4">
    <source>
        <dbReference type="PIRSR" id="PIRSR005739-1"/>
    </source>
</evidence>
<evidence type="ECO:0000256" key="3">
    <source>
        <dbReference type="ARBA" id="ARBA00022691"/>
    </source>
</evidence>
<keyword evidence="1 6" id="KW-0489">Methyltransferase</keyword>
<name>A0A0F0I395_ASPPU</name>
<dbReference type="SUPFAM" id="SSF46785">
    <property type="entry name" value="Winged helix' DNA-binding domain"/>
    <property type="match status" value="1"/>
</dbReference>
<dbReference type="GO" id="GO:0032259">
    <property type="term" value="P:methylation"/>
    <property type="evidence" value="ECO:0007669"/>
    <property type="project" value="UniProtKB-KW"/>
</dbReference>